<evidence type="ECO:0000256" key="1">
    <source>
        <dbReference type="ARBA" id="ARBA00022801"/>
    </source>
</evidence>
<gene>
    <name evidence="3" type="ordered locus">Tpen_0118</name>
</gene>
<dbReference type="HOGENOM" id="CLU_031506_5_2_2"/>
<evidence type="ECO:0000313" key="4">
    <source>
        <dbReference type="Proteomes" id="UP000000641"/>
    </source>
</evidence>
<dbReference type="PANTHER" id="PTHR46124:SF2">
    <property type="entry name" value="D-AMINOACYL-TRNA DEACYLASE"/>
    <property type="match status" value="1"/>
</dbReference>
<reference evidence="4" key="1">
    <citation type="journal article" date="2008" name="J. Bacteriol.">
        <title>Genome sequence of Thermofilum pendens reveals an exceptional loss of biosynthetic pathways without genome reduction.</title>
        <authorList>
            <person name="Anderson I."/>
            <person name="Rodriguez J."/>
            <person name="Susanti D."/>
            <person name="Porat I."/>
            <person name="Reich C."/>
            <person name="Ulrich L.E."/>
            <person name="Elkins J.G."/>
            <person name="Mavromatis K."/>
            <person name="Lykidis A."/>
            <person name="Kim E."/>
            <person name="Thompson L.S."/>
            <person name="Nolan M."/>
            <person name="Land M."/>
            <person name="Copeland A."/>
            <person name="Lapidus A."/>
            <person name="Lucas S."/>
            <person name="Detter C."/>
            <person name="Zhulin I.B."/>
            <person name="Olsen G.J."/>
            <person name="Whitman W."/>
            <person name="Mukhopadhyay B."/>
            <person name="Bristow J."/>
            <person name="Kyrpides N."/>
        </authorList>
    </citation>
    <scope>NUCLEOTIDE SEQUENCE [LARGE SCALE GENOMIC DNA]</scope>
    <source>
        <strain evidence="4">DSM 2475 / Hrk 5</strain>
    </source>
</reference>
<dbReference type="CDD" id="cd01310">
    <property type="entry name" value="TatD_DNAse"/>
    <property type="match status" value="1"/>
</dbReference>
<dbReference type="eggNOG" id="arCOG00891">
    <property type="taxonomic scope" value="Archaea"/>
</dbReference>
<dbReference type="OrthoDB" id="26412at2157"/>
<feature type="binding site" evidence="2">
    <location>
        <position position="139"/>
    </location>
    <ligand>
        <name>a divalent metal cation</name>
        <dbReference type="ChEBI" id="CHEBI:60240"/>
        <label>2</label>
    </ligand>
</feature>
<feature type="binding site" evidence="2">
    <location>
        <position position="101"/>
    </location>
    <ligand>
        <name>a divalent metal cation</name>
        <dbReference type="ChEBI" id="CHEBI:60240"/>
        <label>1</label>
    </ligand>
</feature>
<feature type="binding site" evidence="2">
    <location>
        <position position="211"/>
    </location>
    <ligand>
        <name>a divalent metal cation</name>
        <dbReference type="ChEBI" id="CHEBI:60240"/>
        <label>1</label>
    </ligand>
</feature>
<accession>A1RWE8</accession>
<keyword evidence="1 3" id="KW-0378">Hydrolase</keyword>
<evidence type="ECO:0000313" key="3">
    <source>
        <dbReference type="EMBL" id="ABL77528.1"/>
    </source>
</evidence>
<keyword evidence="4" id="KW-1185">Reference proteome</keyword>
<dbReference type="Proteomes" id="UP000000641">
    <property type="component" value="Chromosome"/>
</dbReference>
<keyword evidence="2" id="KW-0479">Metal-binding</keyword>
<feature type="binding site" evidence="2">
    <location>
        <position position="163"/>
    </location>
    <ligand>
        <name>a divalent metal cation</name>
        <dbReference type="ChEBI" id="CHEBI:60240"/>
        <label>2</label>
    </ligand>
</feature>
<dbReference type="PROSITE" id="PS01090">
    <property type="entry name" value="TATD_2"/>
    <property type="match status" value="1"/>
</dbReference>
<dbReference type="AlphaFoldDB" id="A1RWE8"/>
<protein>
    <submittedName>
        <fullName evidence="3">Hydrolase, TatD family</fullName>
    </submittedName>
</protein>
<dbReference type="InterPro" id="IPR001130">
    <property type="entry name" value="TatD-like"/>
</dbReference>
<dbReference type="KEGG" id="tpe:Tpen_0118"/>
<organism evidence="3 4">
    <name type="scientific">Thermofilum pendens (strain DSM 2475 / Hrk 5)</name>
    <dbReference type="NCBI Taxonomy" id="368408"/>
    <lineage>
        <taxon>Archaea</taxon>
        <taxon>Thermoproteota</taxon>
        <taxon>Thermoprotei</taxon>
        <taxon>Thermofilales</taxon>
        <taxon>Thermofilaceae</taxon>
        <taxon>Thermofilum</taxon>
    </lineage>
</organism>
<proteinExistence type="predicted"/>
<evidence type="ECO:0000256" key="2">
    <source>
        <dbReference type="PIRSR" id="PIRSR005902-1"/>
    </source>
</evidence>
<dbReference type="SUPFAM" id="SSF51556">
    <property type="entry name" value="Metallo-dependent hydrolases"/>
    <property type="match status" value="1"/>
</dbReference>
<dbReference type="PIRSF" id="PIRSF005902">
    <property type="entry name" value="DNase_TatD"/>
    <property type="match status" value="1"/>
</dbReference>
<sequence>MIDAHCHLTYPGLKERVENVLAEARRALKAVVTSGLPYDAEKSPGFPGAKEALALSERYRGFVFVTLGLHPTQVPEMSDEEVAEYINFIEENRDRIVGIGEIGLDKYWLSSEDDLKRAREVFLSLLEVAEKLGKPVVIHSRKAEEEAVEILSSYSLDGRVLLHSFTGNMTTAKKALDMGYFFSINYKVTNTKSMRKIAKTFPLESILTETDSPFLSHEAGVNTPLQVRLILEEISRLRGLGFEEVDAITTRNAVSFFGLEKQTSERTSDKSLPRDT</sequence>
<dbReference type="RefSeq" id="WP_011751793.1">
    <property type="nucleotide sequence ID" value="NC_008698.1"/>
</dbReference>
<dbReference type="GO" id="GO:0016788">
    <property type="term" value="F:hydrolase activity, acting on ester bonds"/>
    <property type="evidence" value="ECO:0007669"/>
    <property type="project" value="InterPro"/>
</dbReference>
<dbReference type="STRING" id="368408.Tpen_0118"/>
<dbReference type="PANTHER" id="PTHR46124">
    <property type="entry name" value="D-AMINOACYL-TRNA DEACYLASE"/>
    <property type="match status" value="1"/>
</dbReference>
<dbReference type="InterPro" id="IPR018228">
    <property type="entry name" value="DNase_TatD-rel_CS"/>
</dbReference>
<dbReference type="EMBL" id="CP000505">
    <property type="protein sequence ID" value="ABL77528.1"/>
    <property type="molecule type" value="Genomic_DNA"/>
</dbReference>
<dbReference type="Pfam" id="PF01026">
    <property type="entry name" value="TatD_DNase"/>
    <property type="match status" value="1"/>
</dbReference>
<dbReference type="EnsemblBacteria" id="ABL77528">
    <property type="protein sequence ID" value="ABL77528"/>
    <property type="gene ID" value="Tpen_0118"/>
</dbReference>
<dbReference type="GO" id="GO:0046872">
    <property type="term" value="F:metal ion binding"/>
    <property type="evidence" value="ECO:0007669"/>
    <property type="project" value="UniProtKB-KW"/>
</dbReference>
<feature type="binding site" evidence="2">
    <location>
        <position position="5"/>
    </location>
    <ligand>
        <name>a divalent metal cation</name>
        <dbReference type="ChEBI" id="CHEBI:60240"/>
        <label>1</label>
    </ligand>
</feature>
<dbReference type="InterPro" id="IPR032466">
    <property type="entry name" value="Metal_Hydrolase"/>
</dbReference>
<feature type="binding site" evidence="2">
    <location>
        <position position="7"/>
    </location>
    <ligand>
        <name>a divalent metal cation</name>
        <dbReference type="ChEBI" id="CHEBI:60240"/>
        <label>1</label>
    </ligand>
</feature>
<dbReference type="Gene3D" id="3.20.20.140">
    <property type="entry name" value="Metal-dependent hydrolases"/>
    <property type="match status" value="1"/>
</dbReference>
<dbReference type="GeneID" id="4601607"/>
<name>A1RWE8_THEPD</name>